<name>A0A379S4I5_SALER</name>
<dbReference type="EMBL" id="UGWZ01000001">
    <property type="protein sequence ID" value="SUG14258.1"/>
    <property type="molecule type" value="Genomic_DNA"/>
</dbReference>
<evidence type="ECO:0000313" key="1">
    <source>
        <dbReference type="EMBL" id="SUG14258.1"/>
    </source>
</evidence>
<reference evidence="1 2" key="1">
    <citation type="submission" date="2018-06" db="EMBL/GenBank/DDBJ databases">
        <authorList>
            <consortium name="Pathogen Informatics"/>
            <person name="Doyle S."/>
        </authorList>
    </citation>
    <scope>NUCLEOTIDE SEQUENCE [LARGE SCALE GENOMIC DNA]</scope>
    <source>
        <strain evidence="1 2">NCTC7295</strain>
    </source>
</reference>
<dbReference type="SUPFAM" id="SSF50118">
    <property type="entry name" value="Cell growth inhibitor/plasmid maintenance toxic component"/>
    <property type="match status" value="1"/>
</dbReference>
<organism evidence="1 2">
    <name type="scientific">Salmonella enterica subsp. arizonae</name>
    <dbReference type="NCBI Taxonomy" id="59203"/>
    <lineage>
        <taxon>Bacteria</taxon>
        <taxon>Pseudomonadati</taxon>
        <taxon>Pseudomonadota</taxon>
        <taxon>Gammaproteobacteria</taxon>
        <taxon>Enterobacterales</taxon>
        <taxon>Enterobacteriaceae</taxon>
        <taxon>Salmonella</taxon>
    </lineage>
</organism>
<accession>A0A379S4I5</accession>
<gene>
    <name evidence="1" type="primary">ccdB_1</name>
    <name evidence="1" type="ORF">NCTC7295_01874</name>
</gene>
<dbReference type="Proteomes" id="UP000254124">
    <property type="component" value="Unassembled WGS sequence"/>
</dbReference>
<dbReference type="AlphaFoldDB" id="A0A379S4I5"/>
<protein>
    <submittedName>
        <fullName evidence="1">Pirin</fullName>
    </submittedName>
</protein>
<sequence>MVIPLARALLLSDKVSRELYPVVHIGEESYRLMTTDILMSLNPFSDVTFSGMKDPILRPWGHQDACNHVR</sequence>
<proteinExistence type="predicted"/>
<evidence type="ECO:0000313" key="2">
    <source>
        <dbReference type="Proteomes" id="UP000254124"/>
    </source>
</evidence>